<evidence type="ECO:0000313" key="3">
    <source>
        <dbReference type="Proteomes" id="UP001055172"/>
    </source>
</evidence>
<reference evidence="2 3" key="1">
    <citation type="submission" date="2021-07" db="EMBL/GenBank/DDBJ databases">
        <title>Genome data of Colletotrichum spaethianum.</title>
        <authorList>
            <person name="Utami Y.D."/>
            <person name="Hiruma K."/>
        </authorList>
    </citation>
    <scope>NUCLEOTIDE SEQUENCE [LARGE SCALE GENOMIC DNA]</scope>
    <source>
        <strain evidence="2 3">MAFF 242679</strain>
    </source>
</reference>
<evidence type="ECO:0000256" key="1">
    <source>
        <dbReference type="SAM" id="MobiDB-lite"/>
    </source>
</evidence>
<feature type="region of interest" description="Disordered" evidence="1">
    <location>
        <begin position="54"/>
        <end position="92"/>
    </location>
</feature>
<dbReference type="Proteomes" id="UP001055172">
    <property type="component" value="Unassembled WGS sequence"/>
</dbReference>
<feature type="compositionally biased region" description="Basic and acidic residues" evidence="1">
    <location>
        <begin position="75"/>
        <end position="86"/>
    </location>
</feature>
<dbReference type="EMBL" id="BPPX01000008">
    <property type="protein sequence ID" value="GJC82071.1"/>
    <property type="molecule type" value="Genomic_DNA"/>
</dbReference>
<gene>
    <name evidence="2" type="ORF">ColLi_04909</name>
</gene>
<organism evidence="2 3">
    <name type="scientific">Colletotrichum liriopes</name>
    <dbReference type="NCBI Taxonomy" id="708192"/>
    <lineage>
        <taxon>Eukaryota</taxon>
        <taxon>Fungi</taxon>
        <taxon>Dikarya</taxon>
        <taxon>Ascomycota</taxon>
        <taxon>Pezizomycotina</taxon>
        <taxon>Sordariomycetes</taxon>
        <taxon>Hypocreomycetidae</taxon>
        <taxon>Glomerellales</taxon>
        <taxon>Glomerellaceae</taxon>
        <taxon>Colletotrichum</taxon>
        <taxon>Colletotrichum spaethianum species complex</taxon>
    </lineage>
</organism>
<keyword evidence="3" id="KW-1185">Reference proteome</keyword>
<name>A0AA37GKN1_9PEZI</name>
<evidence type="ECO:0000313" key="2">
    <source>
        <dbReference type="EMBL" id="GJC82071.1"/>
    </source>
</evidence>
<comment type="caution">
    <text evidence="2">The sequence shown here is derived from an EMBL/GenBank/DDBJ whole genome shotgun (WGS) entry which is preliminary data.</text>
</comment>
<sequence>MGDGPFAPLQVVEPGQTMVLFVSTFSLGAPRLSLLAKLGLDAVKNMHATLRGVPNASTQWPRLKGPDPFPLGRSLESRDLPERPEDGEILDL</sequence>
<accession>A0AA37GKN1</accession>
<dbReference type="AlphaFoldDB" id="A0AA37GKN1"/>
<protein>
    <submittedName>
        <fullName evidence="2">Uncharacterized protein</fullName>
    </submittedName>
</protein>
<proteinExistence type="predicted"/>